<dbReference type="InterPro" id="IPR010930">
    <property type="entry name" value="Flg_bb/hook_C_dom"/>
</dbReference>
<dbReference type="GO" id="GO:0030694">
    <property type="term" value="C:bacterial-type flagellum basal body, rod"/>
    <property type="evidence" value="ECO:0007669"/>
    <property type="project" value="UniProtKB-UniRule"/>
</dbReference>
<dbReference type="PROSITE" id="PS00588">
    <property type="entry name" value="FLAGELLA_BB_ROD"/>
    <property type="match status" value="1"/>
</dbReference>
<protein>
    <recommendedName>
        <fullName evidence="3 6">Flagellar basal-body rod protein FlgC</fullName>
    </recommendedName>
</protein>
<keyword evidence="4 6" id="KW-0975">Bacterial flagellum</keyword>
<dbReference type="OrthoDB" id="9794148at2"/>
<evidence type="ECO:0000256" key="5">
    <source>
        <dbReference type="ARBA" id="ARBA00025933"/>
    </source>
</evidence>
<keyword evidence="8" id="KW-0282">Flagellum</keyword>
<dbReference type="RefSeq" id="WP_121444609.1">
    <property type="nucleotide sequence ID" value="NZ_RBIJ01000004.1"/>
</dbReference>
<dbReference type="NCBIfam" id="TIGR01395">
    <property type="entry name" value="FlgC"/>
    <property type="match status" value="1"/>
</dbReference>
<dbReference type="AlphaFoldDB" id="A0A660KVN1"/>
<name>A0A660KVN1_9BACL</name>
<evidence type="ECO:0000256" key="1">
    <source>
        <dbReference type="ARBA" id="ARBA00004117"/>
    </source>
</evidence>
<dbReference type="EMBL" id="RBIJ01000004">
    <property type="protein sequence ID" value="RKQ84187.1"/>
    <property type="molecule type" value="Genomic_DNA"/>
</dbReference>
<evidence type="ECO:0000256" key="6">
    <source>
        <dbReference type="RuleBase" id="RU362062"/>
    </source>
</evidence>
<organism evidence="8 9">
    <name type="scientific">Brockia lithotrophica</name>
    <dbReference type="NCBI Taxonomy" id="933949"/>
    <lineage>
        <taxon>Bacteria</taxon>
        <taxon>Bacillati</taxon>
        <taxon>Bacillota</taxon>
        <taxon>Bacilli</taxon>
        <taxon>Bacillales</taxon>
        <taxon>Bacillales Family X. Incertae Sedis</taxon>
        <taxon>Brockia</taxon>
    </lineage>
</organism>
<comment type="caution">
    <text evidence="8">The sequence shown here is derived from an EMBL/GenBank/DDBJ whole genome shotgun (WGS) entry which is preliminary data.</text>
</comment>
<dbReference type="PANTHER" id="PTHR30435:SF2">
    <property type="entry name" value="FLAGELLAR BASAL-BODY ROD PROTEIN FLGC"/>
    <property type="match status" value="1"/>
</dbReference>
<keyword evidence="8" id="KW-0969">Cilium</keyword>
<feature type="domain" description="Flagellar basal-body/hook protein C-terminal" evidence="7">
    <location>
        <begin position="97"/>
        <end position="141"/>
    </location>
</feature>
<keyword evidence="8" id="KW-0966">Cell projection</keyword>
<proteinExistence type="inferred from homology"/>
<evidence type="ECO:0000256" key="4">
    <source>
        <dbReference type="ARBA" id="ARBA00023143"/>
    </source>
</evidence>
<comment type="similarity">
    <text evidence="2">Belongs to the flagella basal body rod proteins family.</text>
</comment>
<dbReference type="Proteomes" id="UP000267019">
    <property type="component" value="Unassembled WGS sequence"/>
</dbReference>
<sequence length="144" mass="15428">MFLSSFRISGSAITAGRLRLDLIAENLANADSTRVDGREGPYRRKLAVFEAVEGGGFADALAAASSSLGGVHVRAVVEDPAPPKLVYDPEHPDAEADGYVRYPNVDAPKEMADLLAAQRYYELNANVLDASKALVQRLLDLGRA</sequence>
<dbReference type="InterPro" id="IPR019776">
    <property type="entry name" value="Flagellar_basal_body_rod_CS"/>
</dbReference>
<dbReference type="PANTHER" id="PTHR30435">
    <property type="entry name" value="FLAGELLAR PROTEIN"/>
    <property type="match status" value="1"/>
</dbReference>
<gene>
    <name evidence="8" type="ORF">C7438_1365</name>
</gene>
<reference evidence="8 9" key="1">
    <citation type="submission" date="2018-10" db="EMBL/GenBank/DDBJ databases">
        <title>Genomic Encyclopedia of Type Strains, Phase IV (KMG-IV): sequencing the most valuable type-strain genomes for metagenomic binning, comparative biology and taxonomic classification.</title>
        <authorList>
            <person name="Goeker M."/>
        </authorList>
    </citation>
    <scope>NUCLEOTIDE SEQUENCE [LARGE SCALE GENOMIC DNA]</scope>
    <source>
        <strain evidence="8 9">DSM 22653</strain>
    </source>
</reference>
<dbReference type="Pfam" id="PF06429">
    <property type="entry name" value="Flg_bbr_C"/>
    <property type="match status" value="1"/>
</dbReference>
<evidence type="ECO:0000256" key="3">
    <source>
        <dbReference type="ARBA" id="ARBA00017941"/>
    </source>
</evidence>
<comment type="subunit">
    <text evidence="5 6">The basal body constitutes a major portion of the flagellar organelle and consists of four rings (L,P,S, and M) mounted on a central rod. The rod consists of about 26 subunits of FlgG in the distal portion, and FlgB, FlgC and FlgF are thought to build up the proximal portion of the rod with about 6 subunits each.</text>
</comment>
<evidence type="ECO:0000256" key="2">
    <source>
        <dbReference type="ARBA" id="ARBA00009677"/>
    </source>
</evidence>
<accession>A0A660KVN1</accession>
<comment type="subcellular location">
    <subcellularLocation>
        <location evidence="1 6">Bacterial flagellum basal body</location>
    </subcellularLocation>
</comment>
<evidence type="ECO:0000313" key="9">
    <source>
        <dbReference type="Proteomes" id="UP000267019"/>
    </source>
</evidence>
<dbReference type="InterPro" id="IPR006299">
    <property type="entry name" value="FlgC"/>
</dbReference>
<evidence type="ECO:0000259" key="7">
    <source>
        <dbReference type="Pfam" id="PF06429"/>
    </source>
</evidence>
<evidence type="ECO:0000313" key="8">
    <source>
        <dbReference type="EMBL" id="RKQ84187.1"/>
    </source>
</evidence>
<dbReference type="GO" id="GO:0071978">
    <property type="term" value="P:bacterial-type flagellum-dependent swarming motility"/>
    <property type="evidence" value="ECO:0007669"/>
    <property type="project" value="TreeGrafter"/>
</dbReference>
<keyword evidence="9" id="KW-1185">Reference proteome</keyword>